<gene>
    <name evidence="1" type="ORF">ABLG96_03800</name>
</gene>
<name>A0AAU8DSX6_9ACTN</name>
<evidence type="ECO:0008006" key="2">
    <source>
        <dbReference type="Google" id="ProtNLM"/>
    </source>
</evidence>
<reference evidence="1" key="1">
    <citation type="submission" date="2024-05" db="EMBL/GenBank/DDBJ databases">
        <authorList>
            <person name="Cai S.Y."/>
            <person name="Jin L.M."/>
            <person name="Li H.R."/>
        </authorList>
    </citation>
    <scope>NUCLEOTIDE SEQUENCE</scope>
    <source>
        <strain evidence="1">A5-74</strain>
    </source>
</reference>
<proteinExistence type="predicted"/>
<dbReference type="EMBL" id="CP159218">
    <property type="protein sequence ID" value="XCG64473.1"/>
    <property type="molecule type" value="Genomic_DNA"/>
</dbReference>
<dbReference type="RefSeq" id="WP_353650086.1">
    <property type="nucleotide sequence ID" value="NZ_CP159218.1"/>
</dbReference>
<protein>
    <recommendedName>
        <fullName evidence="2">DUF2283 domain-containing protein</fullName>
    </recommendedName>
</protein>
<organism evidence="1">
    <name type="scientific">Nakamurella sp. A5-74</name>
    <dbReference type="NCBI Taxonomy" id="3158264"/>
    <lineage>
        <taxon>Bacteria</taxon>
        <taxon>Bacillati</taxon>
        <taxon>Actinomycetota</taxon>
        <taxon>Actinomycetes</taxon>
        <taxon>Nakamurellales</taxon>
        <taxon>Nakamurellaceae</taxon>
        <taxon>Nakamurella</taxon>
    </lineage>
</organism>
<accession>A0AAU8DSX6</accession>
<evidence type="ECO:0000313" key="1">
    <source>
        <dbReference type="EMBL" id="XCG64473.1"/>
    </source>
</evidence>
<sequence length="59" mass="6574">MSINHITVDYRADQDLAIESRRRPNGGVEISLDNLAVNLILTDNQLVQLRDVIDAAATR</sequence>
<dbReference type="AlphaFoldDB" id="A0AAU8DSX6"/>